<organism evidence="2 3">
    <name type="scientific">Spirosoma soli</name>
    <dbReference type="NCBI Taxonomy" id="1770529"/>
    <lineage>
        <taxon>Bacteria</taxon>
        <taxon>Pseudomonadati</taxon>
        <taxon>Bacteroidota</taxon>
        <taxon>Cytophagia</taxon>
        <taxon>Cytophagales</taxon>
        <taxon>Cytophagaceae</taxon>
        <taxon>Spirosoma</taxon>
    </lineage>
</organism>
<keyword evidence="3" id="KW-1185">Reference proteome</keyword>
<protein>
    <submittedName>
        <fullName evidence="2">Uncharacterized protein</fullName>
    </submittedName>
</protein>
<proteinExistence type="predicted"/>
<feature type="chain" id="PRO_5045300876" evidence="1">
    <location>
        <begin position="22"/>
        <end position="252"/>
    </location>
</feature>
<comment type="caution">
    <text evidence="2">The sequence shown here is derived from an EMBL/GenBank/DDBJ whole genome shotgun (WGS) entry which is preliminary data.</text>
</comment>
<dbReference type="Proteomes" id="UP001597469">
    <property type="component" value="Unassembled WGS sequence"/>
</dbReference>
<accession>A0ABW5M9B9</accession>
<gene>
    <name evidence="2" type="ORF">ACFSUS_19265</name>
</gene>
<dbReference type="RefSeq" id="WP_381525382.1">
    <property type="nucleotide sequence ID" value="NZ_JBHULN010000013.1"/>
</dbReference>
<evidence type="ECO:0000256" key="1">
    <source>
        <dbReference type="SAM" id="SignalP"/>
    </source>
</evidence>
<dbReference type="EMBL" id="JBHULN010000013">
    <property type="protein sequence ID" value="MFD2572789.1"/>
    <property type="molecule type" value="Genomic_DNA"/>
</dbReference>
<reference evidence="3" key="1">
    <citation type="journal article" date="2019" name="Int. J. Syst. Evol. Microbiol.">
        <title>The Global Catalogue of Microorganisms (GCM) 10K type strain sequencing project: providing services to taxonomists for standard genome sequencing and annotation.</title>
        <authorList>
            <consortium name="The Broad Institute Genomics Platform"/>
            <consortium name="The Broad Institute Genome Sequencing Center for Infectious Disease"/>
            <person name="Wu L."/>
            <person name="Ma J."/>
        </authorList>
    </citation>
    <scope>NUCLEOTIDE SEQUENCE [LARGE SCALE GENOMIC DNA]</scope>
    <source>
        <strain evidence="3">KCTC 42805</strain>
    </source>
</reference>
<keyword evidence="1" id="KW-0732">Signal</keyword>
<feature type="signal peptide" evidence="1">
    <location>
        <begin position="1"/>
        <end position="21"/>
    </location>
</feature>
<evidence type="ECO:0000313" key="2">
    <source>
        <dbReference type="EMBL" id="MFD2572789.1"/>
    </source>
</evidence>
<dbReference type="PROSITE" id="PS51257">
    <property type="entry name" value="PROKAR_LIPOPROTEIN"/>
    <property type="match status" value="1"/>
</dbReference>
<name>A0ABW5M9B9_9BACT</name>
<evidence type="ECO:0000313" key="3">
    <source>
        <dbReference type="Proteomes" id="UP001597469"/>
    </source>
</evidence>
<sequence>MKTLNLFIVCIVTLTACTPKAQLVTLRGNNVQPAPEGLVLDNDTLTLRYNFSSERGQMHISLVNKLNKPLYVDWKRSAFIIGQDKLDYWYDVADVNLATSSFSPWYGRYRIGSITGTITKDDPVTFIPPQTKIDKQQFVVFPNGTLRLPGKPEVVEEKSVVNPSRKKPIAISVFNYSVDQSPFQFRNYLTLSTDKDFKNEFVIDTKFWASDVRVLPMGQITGVMVQPYEGGTYTVAKPFNKPDGFYIPLPIE</sequence>